<gene>
    <name evidence="10" type="ORF">OB69_07625</name>
</gene>
<evidence type="ECO:0000256" key="6">
    <source>
        <dbReference type="SAM" id="Coils"/>
    </source>
</evidence>
<dbReference type="InterPro" id="IPR005467">
    <property type="entry name" value="His_kinase_dom"/>
</dbReference>
<dbReference type="SUPFAM" id="SSF55874">
    <property type="entry name" value="ATPase domain of HSP90 chaperone/DNA topoisomerase II/histidine kinase"/>
    <property type="match status" value="1"/>
</dbReference>
<feature type="domain" description="Histidine kinase" evidence="7">
    <location>
        <begin position="825"/>
        <end position="1052"/>
    </location>
</feature>
<dbReference type="Gene3D" id="3.30.450.20">
    <property type="entry name" value="PAS domain"/>
    <property type="match status" value="6"/>
</dbReference>
<organism evidence="10 11">
    <name type="scientific">Roseivirga seohaensis subsp. aquiponti</name>
    <dbReference type="NCBI Taxonomy" id="1566026"/>
    <lineage>
        <taxon>Bacteria</taxon>
        <taxon>Pseudomonadati</taxon>
        <taxon>Bacteroidota</taxon>
        <taxon>Cytophagia</taxon>
        <taxon>Cytophagales</taxon>
        <taxon>Roseivirgaceae</taxon>
        <taxon>Roseivirga</taxon>
    </lineage>
</organism>
<dbReference type="GO" id="GO:0000155">
    <property type="term" value="F:phosphorelay sensor kinase activity"/>
    <property type="evidence" value="ECO:0007669"/>
    <property type="project" value="InterPro"/>
</dbReference>
<keyword evidence="3" id="KW-0597">Phosphoprotein</keyword>
<dbReference type="PROSITE" id="PS50109">
    <property type="entry name" value="HIS_KIN"/>
    <property type="match status" value="1"/>
</dbReference>
<dbReference type="FunFam" id="3.30.450.20:FF:000099">
    <property type="entry name" value="Sensory box sensor histidine kinase"/>
    <property type="match status" value="1"/>
</dbReference>
<evidence type="ECO:0000259" key="8">
    <source>
        <dbReference type="PROSITE" id="PS50112"/>
    </source>
</evidence>
<evidence type="ECO:0000256" key="5">
    <source>
        <dbReference type="ARBA" id="ARBA00022777"/>
    </source>
</evidence>
<dbReference type="SMART" id="SM00091">
    <property type="entry name" value="PAS"/>
    <property type="match status" value="5"/>
</dbReference>
<dbReference type="CDD" id="cd00130">
    <property type="entry name" value="PAS"/>
    <property type="match status" value="3"/>
</dbReference>
<dbReference type="AlphaFoldDB" id="A0A0L8ALE6"/>
<keyword evidence="5" id="KW-0418">Kinase</keyword>
<dbReference type="Pfam" id="PF02518">
    <property type="entry name" value="HATPase_c"/>
    <property type="match status" value="1"/>
</dbReference>
<dbReference type="SUPFAM" id="SSF55785">
    <property type="entry name" value="PYP-like sensor domain (PAS domain)"/>
    <property type="match status" value="5"/>
</dbReference>
<dbReference type="Gene3D" id="1.10.287.130">
    <property type="match status" value="1"/>
</dbReference>
<dbReference type="InterPro" id="IPR004358">
    <property type="entry name" value="Sig_transdc_His_kin-like_C"/>
</dbReference>
<feature type="domain" description="PAC" evidence="9">
    <location>
        <begin position="619"/>
        <end position="670"/>
    </location>
</feature>
<dbReference type="SMART" id="SM00086">
    <property type="entry name" value="PAC"/>
    <property type="match status" value="6"/>
</dbReference>
<dbReference type="Pfam" id="PF00512">
    <property type="entry name" value="HisKA"/>
    <property type="match status" value="1"/>
</dbReference>
<dbReference type="InterPro" id="IPR052162">
    <property type="entry name" value="Sensor_kinase/Photoreceptor"/>
</dbReference>
<feature type="domain" description="PAC" evidence="9">
    <location>
        <begin position="243"/>
        <end position="295"/>
    </location>
</feature>
<keyword evidence="4" id="KW-0808">Transferase</keyword>
<evidence type="ECO:0000313" key="10">
    <source>
        <dbReference type="EMBL" id="KOF03179.1"/>
    </source>
</evidence>
<evidence type="ECO:0000313" key="11">
    <source>
        <dbReference type="Proteomes" id="UP000036908"/>
    </source>
</evidence>
<feature type="domain" description="PAC" evidence="9">
    <location>
        <begin position="492"/>
        <end position="545"/>
    </location>
</feature>
<comment type="caution">
    <text evidence="10">The sequence shown here is derived from an EMBL/GenBank/DDBJ whole genome shotgun (WGS) entry which is preliminary data.</text>
</comment>
<feature type="domain" description="PAS" evidence="8">
    <location>
        <begin position="170"/>
        <end position="240"/>
    </location>
</feature>
<dbReference type="PRINTS" id="PR00344">
    <property type="entry name" value="BCTRLSENSOR"/>
</dbReference>
<evidence type="ECO:0000256" key="3">
    <source>
        <dbReference type="ARBA" id="ARBA00022553"/>
    </source>
</evidence>
<dbReference type="Gene3D" id="3.30.565.10">
    <property type="entry name" value="Histidine kinase-like ATPase, C-terminal domain"/>
    <property type="match status" value="1"/>
</dbReference>
<dbReference type="OrthoDB" id="9766459at2"/>
<feature type="coiled-coil region" evidence="6">
    <location>
        <begin position="791"/>
        <end position="818"/>
    </location>
</feature>
<dbReference type="SMART" id="SM00387">
    <property type="entry name" value="HATPase_c"/>
    <property type="match status" value="1"/>
</dbReference>
<dbReference type="EC" id="2.7.13.3" evidence="2"/>
<keyword evidence="11" id="KW-1185">Reference proteome</keyword>
<evidence type="ECO:0000256" key="2">
    <source>
        <dbReference type="ARBA" id="ARBA00012438"/>
    </source>
</evidence>
<evidence type="ECO:0000256" key="1">
    <source>
        <dbReference type="ARBA" id="ARBA00000085"/>
    </source>
</evidence>
<feature type="domain" description="PAS" evidence="8">
    <location>
        <begin position="671"/>
        <end position="741"/>
    </location>
</feature>
<dbReference type="EMBL" id="JSVA01000008">
    <property type="protein sequence ID" value="KOF03179.1"/>
    <property type="molecule type" value="Genomic_DNA"/>
</dbReference>
<dbReference type="InterPro" id="IPR000014">
    <property type="entry name" value="PAS"/>
</dbReference>
<dbReference type="PROSITE" id="PS50113">
    <property type="entry name" value="PAC"/>
    <property type="match status" value="4"/>
</dbReference>
<evidence type="ECO:0000259" key="7">
    <source>
        <dbReference type="PROSITE" id="PS50109"/>
    </source>
</evidence>
<dbReference type="NCBIfam" id="TIGR00229">
    <property type="entry name" value="sensory_box"/>
    <property type="match status" value="5"/>
</dbReference>
<dbReference type="InterPro" id="IPR035965">
    <property type="entry name" value="PAS-like_dom_sf"/>
</dbReference>
<dbReference type="Pfam" id="PF13426">
    <property type="entry name" value="PAS_9"/>
    <property type="match status" value="2"/>
</dbReference>
<comment type="catalytic activity">
    <reaction evidence="1">
        <text>ATP + protein L-histidine = ADP + protein N-phospho-L-histidine.</text>
        <dbReference type="EC" id="2.7.13.3"/>
    </reaction>
</comment>
<dbReference type="InterPro" id="IPR001610">
    <property type="entry name" value="PAC"/>
</dbReference>
<feature type="domain" description="PAC" evidence="9">
    <location>
        <begin position="744"/>
        <end position="796"/>
    </location>
</feature>
<dbReference type="Gene3D" id="2.10.70.100">
    <property type="match status" value="1"/>
</dbReference>
<dbReference type="PANTHER" id="PTHR43304:SF1">
    <property type="entry name" value="PAC DOMAIN-CONTAINING PROTEIN"/>
    <property type="match status" value="1"/>
</dbReference>
<dbReference type="Pfam" id="PF08447">
    <property type="entry name" value="PAS_3"/>
    <property type="match status" value="3"/>
</dbReference>
<dbReference type="InterPro" id="IPR003661">
    <property type="entry name" value="HisK_dim/P_dom"/>
</dbReference>
<dbReference type="InterPro" id="IPR003594">
    <property type="entry name" value="HATPase_dom"/>
</dbReference>
<dbReference type="PATRIC" id="fig|1566026.4.peg.3356"/>
<evidence type="ECO:0000259" key="9">
    <source>
        <dbReference type="PROSITE" id="PS50113"/>
    </source>
</evidence>
<proteinExistence type="predicted"/>
<dbReference type="InterPro" id="IPR013655">
    <property type="entry name" value="PAS_fold_3"/>
</dbReference>
<keyword evidence="6" id="KW-0175">Coiled coil</keyword>
<dbReference type="RefSeq" id="WP_053223112.1">
    <property type="nucleotide sequence ID" value="NZ_JSVA01000008.1"/>
</dbReference>
<dbReference type="InterPro" id="IPR036097">
    <property type="entry name" value="HisK_dim/P_sf"/>
</dbReference>
<name>A0A0L8ALE6_9BACT</name>
<feature type="domain" description="PAS" evidence="8">
    <location>
        <begin position="415"/>
        <end position="486"/>
    </location>
</feature>
<protein>
    <recommendedName>
        <fullName evidence="2">histidine kinase</fullName>
        <ecNumber evidence="2">2.7.13.3</ecNumber>
    </recommendedName>
</protein>
<dbReference type="InterPro" id="IPR000700">
    <property type="entry name" value="PAS-assoc_C"/>
</dbReference>
<reference evidence="11" key="1">
    <citation type="submission" date="2014-11" db="EMBL/GenBank/DDBJ databases">
        <title>Genome sequencing of Roseivirga sp. D-25.</title>
        <authorList>
            <person name="Selvaratnam C."/>
            <person name="Thevarajoo S."/>
            <person name="Goh K.M."/>
            <person name="Eee R."/>
            <person name="Chan K.-G."/>
            <person name="Chong C.S."/>
        </authorList>
    </citation>
    <scope>NUCLEOTIDE SEQUENCE [LARGE SCALE GENOMIC DNA]</scope>
    <source>
        <strain evidence="11">D-25</strain>
    </source>
</reference>
<sequence length="1055" mass="122343">MKTNTEFSFLQGGGEMGKLTREKDWSKTPLGSPDTWPQSLRTTLSIVIHSKFPMFLFWGSNLICFYNDYYRPSLGEQGKHPAILGMRAEDAWPEIWHIIKPLIDQVLNEIEPTWSENQLIPIFRNGKMEEVYWTFGYSPVFDESEKPAGVLVTCTETTEKIKALEEVKSSEQRFKNITESTDILIGLSDETSKATYFNTAWVEITGKSLEHLLAFGWADLIHPDDRDSVLNDYLKAFESKTEFTSEFRALDRNNDYRWFLSKGTPCYSAEGKFTGYISSSLDITSRKKAEVEVERFKFIADFASDPFILMREDGSFEYLNELALEKWGYTAEEAKSLKVPDVDPIYHEELFKTTFQRAQKEALPLFETLHKKKDGTIYPVEIQMKGLSIQGVPYMFAIARDITERKRIDRKLKASERNLRLMIHQAPVAIAILRGSNYVVEIVNKHSLELWGRKENEVLGKEILNAMPELNEQGIKALLDDVYQTGNRFVAKELPVEILRGNQLETVYINFSYEPLYDDNKVINGIMTVGFDVSDQVKARLKIEANREKLNVVIQASELGTWEYNLKTHEINYSNRYLEIFGYEKDSKLPHNTFLKQIHKEDLPIRQKAFEEAFAIGSLHYKARIFWPDNSLHWMEAKGTVFYKNNEPYRMIGTVRDITEEKNIQQQLIEREQKFRLLADSMPQHVWTSDPMGNLNYFNQSVFDFSGLTQAQIDKDGWIQIVHPDDREENIKQWKRSIETGEDFLIEHRFKRYDGTYRWQLSRAIPQRDEDGNIRMWVGSSTDIQDQKMFLQELEKQVKQRTSELARKNKDLEKMNKELQSFAYISSHDLQEPLRKIQTFASRIIDKEKENLSEKGVDYLSRMQNAANRMQTLIEDLLAYSRTSTGELKFKRIPLDQVVNEVSENLKEEIEQKQAKLEVSAPCKVHIIHFQFQQLLTNLISNSLKFARPGIAPIIKISSKTGTGEQLEPKRLQSNRTYCHIRVQDNGVGFDKKHSEIIFELFQRLYGKSEYKGTGIGLAIVKKIVENHNGIVNASGEKDQGATFDIYIPTLQQID</sequence>
<dbReference type="SMART" id="SM00388">
    <property type="entry name" value="HisKA"/>
    <property type="match status" value="1"/>
</dbReference>
<dbReference type="SUPFAM" id="SSF47384">
    <property type="entry name" value="Homodimeric domain of signal transducing histidine kinase"/>
    <property type="match status" value="1"/>
</dbReference>
<dbReference type="CDD" id="cd00082">
    <property type="entry name" value="HisKA"/>
    <property type="match status" value="1"/>
</dbReference>
<dbReference type="PROSITE" id="PS50112">
    <property type="entry name" value="PAS"/>
    <property type="match status" value="3"/>
</dbReference>
<accession>A0A0L8ALE6</accession>
<dbReference type="PANTHER" id="PTHR43304">
    <property type="entry name" value="PHYTOCHROME-LIKE PROTEIN CPH1"/>
    <property type="match status" value="1"/>
</dbReference>
<evidence type="ECO:0000256" key="4">
    <source>
        <dbReference type="ARBA" id="ARBA00022679"/>
    </source>
</evidence>
<dbReference type="Proteomes" id="UP000036908">
    <property type="component" value="Unassembled WGS sequence"/>
</dbReference>
<dbReference type="InterPro" id="IPR036890">
    <property type="entry name" value="HATPase_C_sf"/>
</dbReference>